<evidence type="ECO:0000313" key="2">
    <source>
        <dbReference type="Proteomes" id="UP000270487"/>
    </source>
</evidence>
<dbReference type="PANTHER" id="PTHR37519:SF1">
    <property type="entry name" value="DIHYDROXYBIPHENYL DIOXYGENASE DOMAIN-CONTAINING PROTEIN"/>
    <property type="match status" value="1"/>
</dbReference>
<dbReference type="CDD" id="cd07268">
    <property type="entry name" value="VOC_EcYecM_like"/>
    <property type="match status" value="1"/>
</dbReference>
<dbReference type="RefSeq" id="WP_024486441.1">
    <property type="nucleotide sequence ID" value="NZ_CAMFLQ010000032.1"/>
</dbReference>
<gene>
    <name evidence="1" type="primary">yecM</name>
    <name evidence="1" type="ORF">NCTC13193_03368</name>
</gene>
<dbReference type="AlphaFoldDB" id="A0A0F7D320"/>
<dbReference type="FunFam" id="3.10.180.10:FF:000005">
    <property type="entry name" value="YecM family protein"/>
    <property type="match status" value="1"/>
</dbReference>
<dbReference type="GeneID" id="30323003"/>
<accession>A0A0F7D320</accession>
<sequence>MTTLSSIAELNDLTLDLPRFELALEQFAQRLHLELVKFSADHISLRCHQNSTADRWRQGLLQCGSLLSETMINGRPICLFDLHEPLQVGPWQIDCIELPYPGEKRYPHEGWEHVELVLSGDPATLYARALEHLADEALLLPGIKLKQSSPKGEGERLANPTLAITDGNVTIKFHPHHIRDIVASERVKQ</sequence>
<name>A0A0F7D320_SERFO</name>
<organism evidence="1 2">
    <name type="scientific">Serratia fonticola</name>
    <dbReference type="NCBI Taxonomy" id="47917"/>
    <lineage>
        <taxon>Bacteria</taxon>
        <taxon>Pseudomonadati</taxon>
        <taxon>Pseudomonadota</taxon>
        <taxon>Gammaproteobacteria</taxon>
        <taxon>Enterobacterales</taxon>
        <taxon>Yersiniaceae</taxon>
        <taxon>Serratia</taxon>
    </lineage>
</organism>
<dbReference type="InterPro" id="IPR029068">
    <property type="entry name" value="Glyas_Bleomycin-R_OHBP_Dase"/>
</dbReference>
<proteinExistence type="predicted"/>
<dbReference type="Gene3D" id="3.10.180.10">
    <property type="entry name" value="2,3-Dihydroxybiphenyl 1,2-Dioxygenase, domain 1"/>
    <property type="match status" value="1"/>
</dbReference>
<dbReference type="Pfam" id="PF06185">
    <property type="entry name" value="YecM"/>
    <property type="match status" value="1"/>
</dbReference>
<dbReference type="Proteomes" id="UP000270487">
    <property type="component" value="Chromosome"/>
</dbReference>
<reference evidence="1 2" key="1">
    <citation type="submission" date="2018-12" db="EMBL/GenBank/DDBJ databases">
        <authorList>
            <consortium name="Pathogen Informatics"/>
        </authorList>
    </citation>
    <scope>NUCLEOTIDE SEQUENCE [LARGE SCALE GENOMIC DNA]</scope>
    <source>
        <strain evidence="1 2">NCTC13193</strain>
    </source>
</reference>
<dbReference type="GO" id="GO:0005829">
    <property type="term" value="C:cytosol"/>
    <property type="evidence" value="ECO:0007669"/>
    <property type="project" value="TreeGrafter"/>
</dbReference>
<dbReference type="PANTHER" id="PTHR37519">
    <property type="match status" value="1"/>
</dbReference>
<dbReference type="SUPFAM" id="SSF54593">
    <property type="entry name" value="Glyoxalase/Bleomycin resistance protein/Dihydroxybiphenyl dioxygenase"/>
    <property type="match status" value="1"/>
</dbReference>
<evidence type="ECO:0000313" key="1">
    <source>
        <dbReference type="EMBL" id="VEI71517.1"/>
    </source>
</evidence>
<dbReference type="NCBIfam" id="NF008681">
    <property type="entry name" value="PRK11700.1-4"/>
    <property type="match status" value="1"/>
</dbReference>
<protein>
    <submittedName>
        <fullName evidence="1">Uncharacterized protein conserved in bacteria</fullName>
    </submittedName>
</protein>
<dbReference type="EMBL" id="LR134492">
    <property type="protein sequence ID" value="VEI71517.1"/>
    <property type="molecule type" value="Genomic_DNA"/>
</dbReference>
<dbReference type="KEGG" id="sfw:WN53_22735"/>
<dbReference type="InterPro" id="IPR010393">
    <property type="entry name" value="DUF991_YecM-like"/>
</dbReference>
<dbReference type="STRING" id="47917.AV650_18555"/>